<organism evidence="1 2">
    <name type="scientific">Streptacidiphilus monticola</name>
    <dbReference type="NCBI Taxonomy" id="2161674"/>
    <lineage>
        <taxon>Bacteria</taxon>
        <taxon>Bacillati</taxon>
        <taxon>Actinomycetota</taxon>
        <taxon>Actinomycetes</taxon>
        <taxon>Kitasatosporales</taxon>
        <taxon>Streptomycetaceae</taxon>
        <taxon>Streptacidiphilus</taxon>
    </lineage>
</organism>
<keyword evidence="2" id="KW-1185">Reference proteome</keyword>
<proteinExistence type="predicted"/>
<accession>A0ABW1GCX3</accession>
<sequence length="239" mass="26166">MATTRKQARKLARYLSQRGIPAESAHMGGGHWAAQVRVWLPDLSPAFLHLGPDLMPVPEGEHPTTWDLVRPDGDTILSGGWAAARRREVLREVGAFLRAIDALVLDPAAPVDHAAVQKVIRSYVDRWTWTIARDTARYARALVNGQVSADLRDVDAIVAAVPEINEGGEAALCVEAIHALAAGAFYVEQLNTRYGTGHDGVWSFYGPEFPQHRITPEQFHRAFHGDVVAAAHAFLRSNG</sequence>
<comment type="caution">
    <text evidence="1">The sequence shown here is derived from an EMBL/GenBank/DDBJ whole genome shotgun (WGS) entry which is preliminary data.</text>
</comment>
<gene>
    <name evidence="1" type="ORF">ACFP3V_30285</name>
</gene>
<evidence type="ECO:0008006" key="3">
    <source>
        <dbReference type="Google" id="ProtNLM"/>
    </source>
</evidence>
<dbReference type="Proteomes" id="UP001596174">
    <property type="component" value="Unassembled WGS sequence"/>
</dbReference>
<name>A0ABW1GCX3_9ACTN</name>
<evidence type="ECO:0000313" key="2">
    <source>
        <dbReference type="Proteomes" id="UP001596174"/>
    </source>
</evidence>
<feature type="non-terminal residue" evidence="1">
    <location>
        <position position="239"/>
    </location>
</feature>
<dbReference type="EMBL" id="JBHSQJ010000171">
    <property type="protein sequence ID" value="MFC5911482.1"/>
    <property type="molecule type" value="Genomic_DNA"/>
</dbReference>
<dbReference type="RefSeq" id="WP_380590521.1">
    <property type="nucleotide sequence ID" value="NZ_JBHSQJ010000171.1"/>
</dbReference>
<evidence type="ECO:0000313" key="1">
    <source>
        <dbReference type="EMBL" id="MFC5911482.1"/>
    </source>
</evidence>
<protein>
    <recommendedName>
        <fullName evidence="3">DUF4304 domain-containing protein</fullName>
    </recommendedName>
</protein>
<reference evidence="2" key="1">
    <citation type="journal article" date="2019" name="Int. J. Syst. Evol. Microbiol.">
        <title>The Global Catalogue of Microorganisms (GCM) 10K type strain sequencing project: providing services to taxonomists for standard genome sequencing and annotation.</title>
        <authorList>
            <consortium name="The Broad Institute Genomics Platform"/>
            <consortium name="The Broad Institute Genome Sequencing Center for Infectious Disease"/>
            <person name="Wu L."/>
            <person name="Ma J."/>
        </authorList>
    </citation>
    <scope>NUCLEOTIDE SEQUENCE [LARGE SCALE GENOMIC DNA]</scope>
    <source>
        <strain evidence="2">JCM 4816</strain>
    </source>
</reference>